<keyword evidence="5 6" id="KW-0505">Motor protein</keyword>
<dbReference type="Pfam" id="PF23735">
    <property type="entry name" value="KIF9"/>
    <property type="match status" value="1"/>
</dbReference>
<feature type="binding site" evidence="6">
    <location>
        <begin position="94"/>
        <end position="101"/>
    </location>
    <ligand>
        <name>ATP</name>
        <dbReference type="ChEBI" id="CHEBI:30616"/>
    </ligand>
</feature>
<accession>A0A0H5QKI7</accession>
<dbReference type="InterPro" id="IPR027417">
    <property type="entry name" value="P-loop_NTPase"/>
</dbReference>
<dbReference type="InterPro" id="IPR019821">
    <property type="entry name" value="Kinesin_motor_CS"/>
</dbReference>
<dbReference type="Pfam" id="PF00225">
    <property type="entry name" value="Kinesin"/>
    <property type="match status" value="1"/>
</dbReference>
<evidence type="ECO:0000256" key="2">
    <source>
        <dbReference type="ARBA" id="ARBA00022741"/>
    </source>
</evidence>
<dbReference type="GO" id="GO:0007018">
    <property type="term" value="P:microtubule-based movement"/>
    <property type="evidence" value="ECO:0007669"/>
    <property type="project" value="InterPro"/>
</dbReference>
<dbReference type="EMBL" id="HACM01002081">
    <property type="protein sequence ID" value="CRZ02523.1"/>
    <property type="molecule type" value="Transcribed_RNA"/>
</dbReference>
<dbReference type="PANTHER" id="PTHR47968">
    <property type="entry name" value="CENTROMERE PROTEIN E"/>
    <property type="match status" value="1"/>
</dbReference>
<feature type="region of interest" description="Disordered" evidence="8">
    <location>
        <begin position="479"/>
        <end position="513"/>
    </location>
</feature>
<sequence>MVKTAIQVFVRTRPIADFAHDAIKIDPKAGSVSIHMDKNGGTPNTGLNNLLQDWTFRVNRVLHCESQEATFDICCRDMVMATLNGYNGTLMAYGQTGAGKSFTMGNGTYDYKYRGISSRAISLIFRAIASRPENEIVTRVSYMEIYNEMLRDLLCEESRDLSVREDSSGNVSVKGLKKPEVTNEEQALNLLFEGESNRSMGQHANNTSSSRSHTIFTIYLETRSRIESAEKVIVSKLNLVDLAGSERVAKTDSRGQTLQEALYINRSLSFLEQVVIALSSRHRDHIPFRSSKLTHVLRDSLGGNSITRLIANVWPAARHLEETISTLKFATRMMRLTTDATINIDLDPTLLLKKYEKQIALLKQELAMHDMISNRGPVSHEDFTPEQQKQIHEQVLQYLALTIPELPIVSLQQVHEIFRQFKIICKQHSVPAEGTSLGSSTDAASASLKTTPNPTTMSSKSSAGPTLVGELVENLSGFSVGGSAPSDARPVIEEDDMMSRAASPDRRTVKTPNPIPVQTAAANVPVLLDEETAFQEWRSSEGASPNAEYSDLTAKIREAREQYKVAGTVVNAAKREIDTLSARLAELRAERTAVSPESLSNEEIIDEEEYTMIRDIKQRKTEYQNAFERWKSVRDELSLLKENCQLIKKRMASQFLQWFEQRRASDSIDILDDGEQFEKIEADRILNSDPESLSYYNAKKTLIRNAYKRKGNKRIMANMARVKGLS</sequence>
<keyword evidence="3 6" id="KW-0067">ATP-binding</keyword>
<dbReference type="Gene3D" id="3.40.850.10">
    <property type="entry name" value="Kinesin motor domain"/>
    <property type="match status" value="1"/>
</dbReference>
<evidence type="ECO:0000256" key="6">
    <source>
        <dbReference type="PROSITE-ProRule" id="PRU00283"/>
    </source>
</evidence>
<dbReference type="PANTHER" id="PTHR47968:SF36">
    <property type="entry name" value="KINESIN HEAVY CHAIN ISOFORM X1"/>
    <property type="match status" value="1"/>
</dbReference>
<feature type="region of interest" description="Disordered" evidence="8">
    <location>
        <begin position="432"/>
        <end position="465"/>
    </location>
</feature>
<evidence type="ECO:0000259" key="9">
    <source>
        <dbReference type="PROSITE" id="PS50067"/>
    </source>
</evidence>
<dbReference type="InterPro" id="IPR027640">
    <property type="entry name" value="Kinesin-like_fam"/>
</dbReference>
<feature type="compositionally biased region" description="Polar residues" evidence="8">
    <location>
        <begin position="436"/>
        <end position="464"/>
    </location>
</feature>
<reference evidence="10" key="1">
    <citation type="submission" date="2015-04" db="EMBL/GenBank/DDBJ databases">
        <title>The genome sequence of the plant pathogenic Rhizarian Plasmodiophora brassicae reveals insights in its biotrophic life cycle and the origin of chitin synthesis.</title>
        <authorList>
            <person name="Schwelm A."/>
            <person name="Fogelqvist J."/>
            <person name="Knaust A."/>
            <person name="Julke S."/>
            <person name="Lilja T."/>
            <person name="Dhandapani V."/>
            <person name="Bonilla-Rosso G."/>
            <person name="Karlsson M."/>
            <person name="Shevchenko A."/>
            <person name="Choi S.R."/>
            <person name="Kim H.G."/>
            <person name="Park J.Y."/>
            <person name="Lim Y.P."/>
            <person name="Ludwig-Muller J."/>
            <person name="Dixelius C."/>
        </authorList>
    </citation>
    <scope>NUCLEOTIDE SEQUENCE</scope>
    <source>
        <tissue evidence="10">Potato root galls</tissue>
    </source>
</reference>
<feature type="domain" description="Kinesin motor" evidence="9">
    <location>
        <begin position="5"/>
        <end position="336"/>
    </location>
</feature>
<dbReference type="SUPFAM" id="SSF52540">
    <property type="entry name" value="P-loop containing nucleoside triphosphate hydrolases"/>
    <property type="match status" value="1"/>
</dbReference>
<keyword evidence="2 6" id="KW-0547">Nucleotide-binding</keyword>
<name>A0A0H5QKI7_9EUKA</name>
<dbReference type="GO" id="GO:0005874">
    <property type="term" value="C:microtubule"/>
    <property type="evidence" value="ECO:0007669"/>
    <property type="project" value="UniProtKB-KW"/>
</dbReference>
<evidence type="ECO:0000256" key="7">
    <source>
        <dbReference type="RuleBase" id="RU000394"/>
    </source>
</evidence>
<dbReference type="AlphaFoldDB" id="A0A0H5QKI7"/>
<keyword evidence="4" id="KW-0175">Coiled coil</keyword>
<dbReference type="InterPro" id="IPR001752">
    <property type="entry name" value="Kinesin_motor_dom"/>
</dbReference>
<proteinExistence type="inferred from homology"/>
<dbReference type="GO" id="GO:0003777">
    <property type="term" value="F:microtubule motor activity"/>
    <property type="evidence" value="ECO:0007669"/>
    <property type="project" value="InterPro"/>
</dbReference>
<evidence type="ECO:0000256" key="5">
    <source>
        <dbReference type="ARBA" id="ARBA00023175"/>
    </source>
</evidence>
<dbReference type="GO" id="GO:0008017">
    <property type="term" value="F:microtubule binding"/>
    <property type="evidence" value="ECO:0007669"/>
    <property type="project" value="InterPro"/>
</dbReference>
<dbReference type="InterPro" id="IPR056524">
    <property type="entry name" value="KIF6/9_C"/>
</dbReference>
<evidence type="ECO:0000256" key="8">
    <source>
        <dbReference type="SAM" id="MobiDB-lite"/>
    </source>
</evidence>
<dbReference type="SMART" id="SM00129">
    <property type="entry name" value="KISc"/>
    <property type="match status" value="1"/>
</dbReference>
<organism evidence="10">
    <name type="scientific">Spongospora subterranea</name>
    <dbReference type="NCBI Taxonomy" id="70186"/>
    <lineage>
        <taxon>Eukaryota</taxon>
        <taxon>Sar</taxon>
        <taxon>Rhizaria</taxon>
        <taxon>Endomyxa</taxon>
        <taxon>Phytomyxea</taxon>
        <taxon>Plasmodiophorida</taxon>
        <taxon>Plasmodiophoridae</taxon>
        <taxon>Spongospora</taxon>
    </lineage>
</organism>
<evidence type="ECO:0000313" key="10">
    <source>
        <dbReference type="EMBL" id="CRZ02523.1"/>
    </source>
</evidence>
<dbReference type="PRINTS" id="PR00380">
    <property type="entry name" value="KINESINHEAVY"/>
</dbReference>
<dbReference type="GO" id="GO:0005524">
    <property type="term" value="F:ATP binding"/>
    <property type="evidence" value="ECO:0007669"/>
    <property type="project" value="UniProtKB-UniRule"/>
</dbReference>
<dbReference type="InterPro" id="IPR036961">
    <property type="entry name" value="Kinesin_motor_dom_sf"/>
</dbReference>
<dbReference type="PROSITE" id="PS00411">
    <property type="entry name" value="KINESIN_MOTOR_1"/>
    <property type="match status" value="1"/>
</dbReference>
<evidence type="ECO:0000256" key="1">
    <source>
        <dbReference type="ARBA" id="ARBA00022701"/>
    </source>
</evidence>
<protein>
    <recommendedName>
        <fullName evidence="7">Kinesin-like protein</fullName>
    </recommendedName>
</protein>
<dbReference type="PROSITE" id="PS50067">
    <property type="entry name" value="KINESIN_MOTOR_2"/>
    <property type="match status" value="1"/>
</dbReference>
<comment type="similarity">
    <text evidence="6 7">Belongs to the TRAFAC class myosin-kinesin ATPase superfamily. Kinesin family.</text>
</comment>
<evidence type="ECO:0000256" key="3">
    <source>
        <dbReference type="ARBA" id="ARBA00022840"/>
    </source>
</evidence>
<evidence type="ECO:0000256" key="4">
    <source>
        <dbReference type="ARBA" id="ARBA00023054"/>
    </source>
</evidence>
<keyword evidence="1 7" id="KW-0493">Microtubule</keyword>